<sequence>MKSFLELPRIYKQIVAALADLVMLPLTFYLAVLLRYDSSTPQLFQMYFWIIVAAPLISIPIFLRLGLYRAVIRFIDQKIVFVVVMGVTLSVICMAALATFLHTVTLSRGVFGIYWVSAILYVVASRFLARGYLLRAGDRLGAVRVAIYGAGHSGMQLASALRAGHEYLPVALIDDKKELHGATIAGVRVWSPKELPALVEKKHIKEILLAIPSASKAEQKAILEKLELLKVKIKVTPPITSLVNGELRVQDVRDVEIEDLLGRDQVVPDKQLLSTCITDKTVLVTGAGGSIGSELCRQIIRQAPSRLLLLDQSEFALYSIEQELNEINSEAQLNVPVIPFLNSILDQDKCQRILQTFAVDTIYHAAAYKHVPLVEHNPIKGIRNNAFGTLSLAQAAIDAGVSCFVLISTDKAVRPTNVMGATKRLSELILQAFSKTQRKTRFCMVRFGNVLGSSGSVVPLFRKQILAGGPITLTHPEITRYFMTIPEAAQLVLQAGAMGEGGDVFVLDMGEPVRIQDLAKRMVHLSGLDVKGDGVDGIEIQHVGLRPGEKLFEELLIGDNVEGTRHPLIMRAQENEIPWTDLKEMLSALDHACIAFDYKAVRAILLKIVEEYAPQCGIEDHIWKERMVSAFSEEQPFSFSGEDGRPVLKQVIG</sequence>
<feature type="transmembrane region" description="Helical" evidence="2">
    <location>
        <begin position="14"/>
        <end position="34"/>
    </location>
</feature>
<evidence type="ECO:0000313" key="5">
    <source>
        <dbReference type="Proteomes" id="UP000642180"/>
    </source>
</evidence>
<evidence type="ECO:0000259" key="3">
    <source>
        <dbReference type="Pfam" id="PF02719"/>
    </source>
</evidence>
<dbReference type="InterPro" id="IPR051203">
    <property type="entry name" value="Polysaccharide_Synthase-Rel"/>
</dbReference>
<dbReference type="PANTHER" id="PTHR43318">
    <property type="entry name" value="UDP-N-ACETYLGLUCOSAMINE 4,6-DEHYDRATASE"/>
    <property type="match status" value="1"/>
</dbReference>
<keyword evidence="2" id="KW-0472">Membrane</keyword>
<comment type="caution">
    <text evidence="4">The sequence shown here is derived from an EMBL/GenBank/DDBJ whole genome shotgun (WGS) entry which is preliminary data.</text>
</comment>
<proteinExistence type="inferred from homology"/>
<evidence type="ECO:0000313" key="4">
    <source>
        <dbReference type="EMBL" id="GGI17896.1"/>
    </source>
</evidence>
<protein>
    <submittedName>
        <fullName evidence="4">Nucleoside-diphosphate sugar epimerase</fullName>
    </submittedName>
</protein>
<evidence type="ECO:0000256" key="2">
    <source>
        <dbReference type="SAM" id="Phobius"/>
    </source>
</evidence>
<dbReference type="SUPFAM" id="SSF51735">
    <property type="entry name" value="NAD(P)-binding Rossmann-fold domains"/>
    <property type="match status" value="2"/>
</dbReference>
<dbReference type="CDD" id="cd05237">
    <property type="entry name" value="UDP_invert_4-6DH_SDR_e"/>
    <property type="match status" value="1"/>
</dbReference>
<feature type="transmembrane region" description="Helical" evidence="2">
    <location>
        <begin position="46"/>
        <end position="67"/>
    </location>
</feature>
<accession>A0A8J3F2N3</accession>
<organism evidence="4 5">
    <name type="scientific">Oxalicibacterium faecigallinarum</name>
    <dbReference type="NCBI Taxonomy" id="573741"/>
    <lineage>
        <taxon>Bacteria</taxon>
        <taxon>Pseudomonadati</taxon>
        <taxon>Pseudomonadota</taxon>
        <taxon>Betaproteobacteria</taxon>
        <taxon>Burkholderiales</taxon>
        <taxon>Oxalobacteraceae</taxon>
        <taxon>Oxalicibacterium</taxon>
    </lineage>
</organism>
<keyword evidence="2" id="KW-0812">Transmembrane</keyword>
<feature type="transmembrane region" description="Helical" evidence="2">
    <location>
        <begin position="79"/>
        <end position="100"/>
    </location>
</feature>
<dbReference type="RefSeq" id="WP_188380280.1">
    <property type="nucleotide sequence ID" value="NZ_BMDI01000001.1"/>
</dbReference>
<reference evidence="5" key="1">
    <citation type="journal article" date="2019" name="Int. J. Syst. Evol. Microbiol.">
        <title>The Global Catalogue of Microorganisms (GCM) 10K type strain sequencing project: providing services to taxonomists for standard genome sequencing and annotation.</title>
        <authorList>
            <consortium name="The Broad Institute Genomics Platform"/>
            <consortium name="The Broad Institute Genome Sequencing Center for Infectious Disease"/>
            <person name="Wu L."/>
            <person name="Ma J."/>
        </authorList>
    </citation>
    <scope>NUCLEOTIDE SEQUENCE [LARGE SCALE GENOMIC DNA]</scope>
    <source>
        <strain evidence="5">CCM 2767</strain>
    </source>
</reference>
<gene>
    <name evidence="4" type="primary">wbfY</name>
    <name evidence="4" type="ORF">GCM10008066_11280</name>
</gene>
<dbReference type="Pfam" id="PF02719">
    <property type="entry name" value="Polysacc_synt_2"/>
    <property type="match status" value="1"/>
</dbReference>
<name>A0A8J3F2N3_9BURK</name>
<keyword evidence="2" id="KW-1133">Transmembrane helix</keyword>
<dbReference type="Gene3D" id="3.40.50.720">
    <property type="entry name" value="NAD(P)-binding Rossmann-like Domain"/>
    <property type="match status" value="2"/>
</dbReference>
<keyword evidence="5" id="KW-1185">Reference proteome</keyword>
<dbReference type="AlphaFoldDB" id="A0A8J3F2N3"/>
<dbReference type="InterPro" id="IPR003869">
    <property type="entry name" value="Polysac_CapD-like"/>
</dbReference>
<evidence type="ECO:0000256" key="1">
    <source>
        <dbReference type="ARBA" id="ARBA00007430"/>
    </source>
</evidence>
<feature type="domain" description="Polysaccharide biosynthesis protein CapD-like" evidence="3">
    <location>
        <begin position="282"/>
        <end position="573"/>
    </location>
</feature>
<comment type="similarity">
    <text evidence="1">Belongs to the polysaccharide synthase family.</text>
</comment>
<dbReference type="EMBL" id="BMDI01000001">
    <property type="protein sequence ID" value="GGI17896.1"/>
    <property type="molecule type" value="Genomic_DNA"/>
</dbReference>
<dbReference type="Proteomes" id="UP000642180">
    <property type="component" value="Unassembled WGS sequence"/>
</dbReference>
<feature type="transmembrane region" description="Helical" evidence="2">
    <location>
        <begin position="112"/>
        <end position="129"/>
    </location>
</feature>
<dbReference type="PANTHER" id="PTHR43318:SF1">
    <property type="entry name" value="POLYSACCHARIDE BIOSYNTHESIS PROTEIN EPSC-RELATED"/>
    <property type="match status" value="1"/>
</dbReference>
<dbReference type="Pfam" id="PF13727">
    <property type="entry name" value="CoA_binding_3"/>
    <property type="match status" value="1"/>
</dbReference>
<dbReference type="InterPro" id="IPR036291">
    <property type="entry name" value="NAD(P)-bd_dom_sf"/>
</dbReference>